<organism evidence="1 2">
    <name type="scientific">Phaseolus coccineus</name>
    <name type="common">Scarlet runner bean</name>
    <name type="synonym">Phaseolus multiflorus</name>
    <dbReference type="NCBI Taxonomy" id="3886"/>
    <lineage>
        <taxon>Eukaryota</taxon>
        <taxon>Viridiplantae</taxon>
        <taxon>Streptophyta</taxon>
        <taxon>Embryophyta</taxon>
        <taxon>Tracheophyta</taxon>
        <taxon>Spermatophyta</taxon>
        <taxon>Magnoliopsida</taxon>
        <taxon>eudicotyledons</taxon>
        <taxon>Gunneridae</taxon>
        <taxon>Pentapetalae</taxon>
        <taxon>rosids</taxon>
        <taxon>fabids</taxon>
        <taxon>Fabales</taxon>
        <taxon>Fabaceae</taxon>
        <taxon>Papilionoideae</taxon>
        <taxon>50 kb inversion clade</taxon>
        <taxon>NPAAA clade</taxon>
        <taxon>indigoferoid/millettioid clade</taxon>
        <taxon>Phaseoleae</taxon>
        <taxon>Phaseolus</taxon>
    </lineage>
</organism>
<sequence>MKGATTSPNPSMAFIKSCTHLCHTLSPLLPCRNLTPNPNVAPPTPNLTIPDLSLDFSMLSAAQTLSPSLFAVSSRKATFPPSPEPYDEMLDLPEKLRILISHGMKTRGNSGNIKFTLPKCTPSTDEVFVCFFLVFTLCCGCLSLPYKSHNRTIPNRNPELKPRFSSLQLNIVSFAKYTSLCHRKISAPCESYFVASFSDSLQPHSSFLLLCFKLGLQTQYNGFGDLYNCITTAIVASSITI</sequence>
<comment type="caution">
    <text evidence="1">The sequence shown here is derived from an EMBL/GenBank/DDBJ whole genome shotgun (WGS) entry which is preliminary data.</text>
</comment>
<accession>A0AAN9RNB0</accession>
<name>A0AAN9RNB0_PHACN</name>
<evidence type="ECO:0000313" key="2">
    <source>
        <dbReference type="Proteomes" id="UP001374584"/>
    </source>
</evidence>
<dbReference type="AlphaFoldDB" id="A0AAN9RNB0"/>
<evidence type="ECO:0000313" key="1">
    <source>
        <dbReference type="EMBL" id="KAK7377627.1"/>
    </source>
</evidence>
<reference evidence="1 2" key="1">
    <citation type="submission" date="2024-01" db="EMBL/GenBank/DDBJ databases">
        <title>The genomes of 5 underutilized Papilionoideae crops provide insights into root nodulation and disease resistanc.</title>
        <authorList>
            <person name="Jiang F."/>
        </authorList>
    </citation>
    <scope>NUCLEOTIDE SEQUENCE [LARGE SCALE GENOMIC DNA]</scope>
    <source>
        <strain evidence="1">JINMINGXINNONG_FW02</strain>
        <tissue evidence="1">Leaves</tissue>
    </source>
</reference>
<dbReference type="Proteomes" id="UP001374584">
    <property type="component" value="Unassembled WGS sequence"/>
</dbReference>
<protein>
    <submittedName>
        <fullName evidence="1">Uncharacterized protein</fullName>
    </submittedName>
</protein>
<gene>
    <name evidence="1" type="ORF">VNO80_03056</name>
</gene>
<keyword evidence="2" id="KW-1185">Reference proteome</keyword>
<proteinExistence type="predicted"/>
<dbReference type="EMBL" id="JAYMYR010000002">
    <property type="protein sequence ID" value="KAK7377627.1"/>
    <property type="molecule type" value="Genomic_DNA"/>
</dbReference>